<proteinExistence type="predicted"/>
<dbReference type="PANTHER" id="PTHR48028">
    <property type="entry name" value="GLYCINE-RICH RNA-BINDING PROTEIN RZ1A"/>
    <property type="match status" value="1"/>
</dbReference>
<comment type="caution">
    <text evidence="9">The sequence shown here is derived from an EMBL/GenBank/DDBJ whole genome shotgun (WGS) entry which is preliminary data.</text>
</comment>
<dbReference type="PANTHER" id="PTHR48028:SF4">
    <property type="entry name" value="SC35-LIKE SPLICING FACTOR"/>
    <property type="match status" value="1"/>
</dbReference>
<evidence type="ECO:0000256" key="5">
    <source>
        <dbReference type="ARBA" id="ARBA00023242"/>
    </source>
</evidence>
<keyword evidence="2" id="KW-0507">mRNA processing</keyword>
<name>A0AA40BAT6_9PEZI</name>
<dbReference type="SMART" id="SM00360">
    <property type="entry name" value="RRM"/>
    <property type="match status" value="2"/>
</dbReference>
<evidence type="ECO:0000256" key="2">
    <source>
        <dbReference type="ARBA" id="ARBA00022664"/>
    </source>
</evidence>
<comment type="subcellular location">
    <subcellularLocation>
        <location evidence="1">Nucleus</location>
    </subcellularLocation>
</comment>
<evidence type="ECO:0000256" key="1">
    <source>
        <dbReference type="ARBA" id="ARBA00004123"/>
    </source>
</evidence>
<dbReference type="InterPro" id="IPR000504">
    <property type="entry name" value="RRM_dom"/>
</dbReference>
<dbReference type="InterPro" id="IPR035979">
    <property type="entry name" value="RBD_domain_sf"/>
</dbReference>
<dbReference type="CDD" id="cd00590">
    <property type="entry name" value="RRM_SF"/>
    <property type="match status" value="1"/>
</dbReference>
<dbReference type="GO" id="GO:0008380">
    <property type="term" value="P:RNA splicing"/>
    <property type="evidence" value="ECO:0007669"/>
    <property type="project" value="UniProtKB-KW"/>
</dbReference>
<evidence type="ECO:0000256" key="3">
    <source>
        <dbReference type="ARBA" id="ARBA00022884"/>
    </source>
</evidence>
<protein>
    <recommendedName>
        <fullName evidence="8">RRM domain-containing protein</fullName>
    </recommendedName>
</protein>
<dbReference type="AlphaFoldDB" id="A0AA40BAT6"/>
<evidence type="ECO:0000256" key="4">
    <source>
        <dbReference type="ARBA" id="ARBA00023187"/>
    </source>
</evidence>
<feature type="domain" description="RRM" evidence="8">
    <location>
        <begin position="181"/>
        <end position="259"/>
    </location>
</feature>
<accession>A0AA40BAT6</accession>
<sequence length="270" mass="30062">MNCLRRSAFRSALAASKQVVPKTASTPFSVQIAARANTAKSTSIQATRCFSQSVRVQNVEEDRSEFTAVDESAPQESVEKSQTRQQSTTPYACFVRNLIFDATEEHLKTAFEKYGEVVQAHIVRDPRGLSKGYGFVYFATAAQMQAACSNVNGSFWHGRRVTCIPRMPKEKVRPSPDIPTSTLYVGNIPYETTDAELNAIFRDLDNVTDIRIAVDRTTGWPRGFAHADFADVESARIAHDKLSGVQIGERQLIIDFSEGYKKNSRAPTRQ</sequence>
<organism evidence="9 10">
    <name type="scientific">Lasiosphaeris hirsuta</name>
    <dbReference type="NCBI Taxonomy" id="260670"/>
    <lineage>
        <taxon>Eukaryota</taxon>
        <taxon>Fungi</taxon>
        <taxon>Dikarya</taxon>
        <taxon>Ascomycota</taxon>
        <taxon>Pezizomycotina</taxon>
        <taxon>Sordariomycetes</taxon>
        <taxon>Sordariomycetidae</taxon>
        <taxon>Sordariales</taxon>
        <taxon>Lasiosphaeriaceae</taxon>
        <taxon>Lasiosphaeris</taxon>
    </lineage>
</organism>
<dbReference type="InterPro" id="IPR051106">
    <property type="entry name" value="RNA-bind/splicing_reg"/>
</dbReference>
<dbReference type="GO" id="GO:0003723">
    <property type="term" value="F:RNA binding"/>
    <property type="evidence" value="ECO:0007669"/>
    <property type="project" value="UniProtKB-UniRule"/>
</dbReference>
<evidence type="ECO:0000313" key="10">
    <source>
        <dbReference type="Proteomes" id="UP001172102"/>
    </source>
</evidence>
<evidence type="ECO:0000259" key="8">
    <source>
        <dbReference type="PROSITE" id="PS50102"/>
    </source>
</evidence>
<dbReference type="Gene3D" id="3.30.70.330">
    <property type="match status" value="2"/>
</dbReference>
<gene>
    <name evidence="9" type="ORF">B0H67DRAFT_48842</name>
</gene>
<evidence type="ECO:0000313" key="9">
    <source>
        <dbReference type="EMBL" id="KAK0730751.1"/>
    </source>
</evidence>
<evidence type="ECO:0000256" key="6">
    <source>
        <dbReference type="PROSITE-ProRule" id="PRU00176"/>
    </source>
</evidence>
<dbReference type="SUPFAM" id="SSF54928">
    <property type="entry name" value="RNA-binding domain, RBD"/>
    <property type="match status" value="2"/>
</dbReference>
<dbReference type="Pfam" id="PF00076">
    <property type="entry name" value="RRM_1"/>
    <property type="match status" value="2"/>
</dbReference>
<dbReference type="PROSITE" id="PS50102">
    <property type="entry name" value="RRM"/>
    <property type="match status" value="2"/>
</dbReference>
<feature type="domain" description="RRM" evidence="8">
    <location>
        <begin position="91"/>
        <end position="161"/>
    </location>
</feature>
<dbReference type="Proteomes" id="UP001172102">
    <property type="component" value="Unassembled WGS sequence"/>
</dbReference>
<keyword evidence="5" id="KW-0539">Nucleus</keyword>
<evidence type="ECO:0000256" key="7">
    <source>
        <dbReference type="SAM" id="MobiDB-lite"/>
    </source>
</evidence>
<feature type="region of interest" description="Disordered" evidence="7">
    <location>
        <begin position="65"/>
        <end position="84"/>
    </location>
</feature>
<keyword evidence="4" id="KW-0508">mRNA splicing</keyword>
<dbReference type="EMBL" id="JAUKUA010000001">
    <property type="protein sequence ID" value="KAK0730751.1"/>
    <property type="molecule type" value="Genomic_DNA"/>
</dbReference>
<dbReference type="GO" id="GO:0005634">
    <property type="term" value="C:nucleus"/>
    <property type="evidence" value="ECO:0007669"/>
    <property type="project" value="UniProtKB-SubCell"/>
</dbReference>
<reference evidence="9" key="1">
    <citation type="submission" date="2023-06" db="EMBL/GenBank/DDBJ databases">
        <title>Genome-scale phylogeny and comparative genomics of the fungal order Sordariales.</title>
        <authorList>
            <consortium name="Lawrence Berkeley National Laboratory"/>
            <person name="Hensen N."/>
            <person name="Bonometti L."/>
            <person name="Westerberg I."/>
            <person name="Brannstrom I.O."/>
            <person name="Guillou S."/>
            <person name="Cros-Aarteil S."/>
            <person name="Calhoun S."/>
            <person name="Haridas S."/>
            <person name="Kuo A."/>
            <person name="Mondo S."/>
            <person name="Pangilinan J."/>
            <person name="Riley R."/>
            <person name="Labutti K."/>
            <person name="Andreopoulos B."/>
            <person name="Lipzen A."/>
            <person name="Chen C."/>
            <person name="Yanf M."/>
            <person name="Daum C."/>
            <person name="Ng V."/>
            <person name="Clum A."/>
            <person name="Steindorff A."/>
            <person name="Ohm R."/>
            <person name="Martin F."/>
            <person name="Silar P."/>
            <person name="Natvig D."/>
            <person name="Lalanne C."/>
            <person name="Gautier V."/>
            <person name="Ament-Velasquez S.L."/>
            <person name="Kruys A."/>
            <person name="Hutchinson M.I."/>
            <person name="Powell A.J."/>
            <person name="Barry K."/>
            <person name="Miller A.N."/>
            <person name="Grigoriev I.V."/>
            <person name="Debuchy R."/>
            <person name="Gladieux P."/>
            <person name="Thoren M.H."/>
            <person name="Johannesson H."/>
        </authorList>
    </citation>
    <scope>NUCLEOTIDE SEQUENCE</scope>
    <source>
        <strain evidence="9">SMH4607-1</strain>
    </source>
</reference>
<keyword evidence="10" id="KW-1185">Reference proteome</keyword>
<dbReference type="GO" id="GO:0006397">
    <property type="term" value="P:mRNA processing"/>
    <property type="evidence" value="ECO:0007669"/>
    <property type="project" value="UniProtKB-KW"/>
</dbReference>
<dbReference type="InterPro" id="IPR012677">
    <property type="entry name" value="Nucleotide-bd_a/b_plait_sf"/>
</dbReference>
<keyword evidence="3 6" id="KW-0694">RNA-binding</keyword>